<evidence type="ECO:0000313" key="15">
    <source>
        <dbReference type="Proteomes" id="UP001595692"/>
    </source>
</evidence>
<dbReference type="InterPro" id="IPR033479">
    <property type="entry name" value="dCache_1"/>
</dbReference>
<evidence type="ECO:0000256" key="6">
    <source>
        <dbReference type="ARBA" id="ARBA00023136"/>
    </source>
</evidence>
<keyword evidence="10" id="KW-0175">Coiled coil</keyword>
<sequence>MKLTIRQKLLTALTILLVVTAGLQLVYSRLALQDAADDSVSRFETSVAQVQISALKNWLDTSAAIVHHAAIGVAGAAKVETALQQAAQSGQFDMIYIGTEQGQMLASTPDWKAPDGYDPRKRPWYQDAMAAGKMVVTAPYADASSGNLVISLAEPFQSGDLKGVIAGDISIQSLVQNVNSIARDGVYALLVDGQGNLIAHQNPALTLKPATALSGDLSAQKIQSLAREGKPVSMTLGEQEVIAFFAPIPGYDWYFGLVYDQETAFASSQSLLQKTLIATLLQILIVAGGAALIISQGLKPLNEMRQAVAELSRGNGDLTQRLPIRNKDEVGLVARQINQFIDMLHGMISDLAGSARELDGQAQESHAMASQNDNSLARQQSEISQIATAVHEMSATATEVASNAEQTAAAARASADNCEEGKRVISRNQQSITHLAGQIAQASNIIQELEKNAQEINTILSTIQGIAEQTNLLALNAAIEAARAGDQGRGFAVVADEVRVLSKRTHSSTEEIRAMIETLQRNTQQAVTTMHQSQDLAQNSVGDAEDATRALEQITLAINEISDMATQISSAAEEQRAVTDEVGRNIQATKDVTDELSQAANNANLLASELKKIASRINEQVGNFHV</sequence>
<evidence type="ECO:0000256" key="11">
    <source>
        <dbReference type="SAM" id="MobiDB-lite"/>
    </source>
</evidence>
<dbReference type="RefSeq" id="WP_377151401.1">
    <property type="nucleotide sequence ID" value="NZ_JBHSAF010000006.1"/>
</dbReference>
<evidence type="ECO:0000259" key="13">
    <source>
        <dbReference type="PROSITE" id="PS50885"/>
    </source>
</evidence>
<keyword evidence="6" id="KW-0472">Membrane</keyword>
<evidence type="ECO:0000256" key="10">
    <source>
        <dbReference type="SAM" id="Coils"/>
    </source>
</evidence>
<evidence type="ECO:0000256" key="2">
    <source>
        <dbReference type="ARBA" id="ARBA00022475"/>
    </source>
</evidence>
<keyword evidence="2" id="KW-1003">Cell membrane</keyword>
<feature type="domain" description="Methyl-accepting transducer" evidence="12">
    <location>
        <begin position="354"/>
        <end position="590"/>
    </location>
</feature>
<dbReference type="InterPro" id="IPR003660">
    <property type="entry name" value="HAMP_dom"/>
</dbReference>
<dbReference type="PROSITE" id="PS50885">
    <property type="entry name" value="HAMP"/>
    <property type="match status" value="1"/>
</dbReference>
<feature type="region of interest" description="Disordered" evidence="11">
    <location>
        <begin position="359"/>
        <end position="381"/>
    </location>
</feature>
<reference evidence="15" key="1">
    <citation type="journal article" date="2019" name="Int. J. Syst. Evol. Microbiol.">
        <title>The Global Catalogue of Microorganisms (GCM) 10K type strain sequencing project: providing services to taxonomists for standard genome sequencing and annotation.</title>
        <authorList>
            <consortium name="The Broad Institute Genomics Platform"/>
            <consortium name="The Broad Institute Genome Sequencing Center for Infectious Disease"/>
            <person name="Wu L."/>
            <person name="Ma J."/>
        </authorList>
    </citation>
    <scope>NUCLEOTIDE SEQUENCE [LARGE SCALE GENOMIC DNA]</scope>
    <source>
        <strain evidence="15">CCUG 54939</strain>
    </source>
</reference>
<dbReference type="PANTHER" id="PTHR32089">
    <property type="entry name" value="METHYL-ACCEPTING CHEMOTAXIS PROTEIN MCPB"/>
    <property type="match status" value="1"/>
</dbReference>
<dbReference type="Gene3D" id="3.30.450.20">
    <property type="entry name" value="PAS domain"/>
    <property type="match status" value="2"/>
</dbReference>
<dbReference type="Pfam" id="PF02743">
    <property type="entry name" value="dCache_1"/>
    <property type="match status" value="1"/>
</dbReference>
<dbReference type="SMART" id="SM00304">
    <property type="entry name" value="HAMP"/>
    <property type="match status" value="1"/>
</dbReference>
<organism evidence="14 15">
    <name type="scientific">Pseudaeromonas sharmana</name>
    <dbReference type="NCBI Taxonomy" id="328412"/>
    <lineage>
        <taxon>Bacteria</taxon>
        <taxon>Pseudomonadati</taxon>
        <taxon>Pseudomonadota</taxon>
        <taxon>Gammaproteobacteria</taxon>
        <taxon>Aeromonadales</taxon>
        <taxon>Aeromonadaceae</taxon>
        <taxon>Pseudaeromonas</taxon>
    </lineage>
</organism>
<name>A0ABV8CLQ3_9GAMM</name>
<evidence type="ECO:0000259" key="12">
    <source>
        <dbReference type="PROSITE" id="PS50111"/>
    </source>
</evidence>
<dbReference type="CDD" id="cd11386">
    <property type="entry name" value="MCP_signal"/>
    <property type="match status" value="1"/>
</dbReference>
<comment type="caution">
    <text evidence="14">The sequence shown here is derived from an EMBL/GenBank/DDBJ whole genome shotgun (WGS) entry which is preliminary data.</text>
</comment>
<dbReference type="PROSITE" id="PS50111">
    <property type="entry name" value="CHEMOTAXIS_TRANSDUC_2"/>
    <property type="match status" value="1"/>
</dbReference>
<keyword evidence="3" id="KW-0145">Chemotaxis</keyword>
<dbReference type="SUPFAM" id="SSF103190">
    <property type="entry name" value="Sensory domain-like"/>
    <property type="match status" value="1"/>
</dbReference>
<evidence type="ECO:0000256" key="4">
    <source>
        <dbReference type="ARBA" id="ARBA00022692"/>
    </source>
</evidence>
<evidence type="ECO:0000256" key="9">
    <source>
        <dbReference type="PROSITE-ProRule" id="PRU00284"/>
    </source>
</evidence>
<dbReference type="PANTHER" id="PTHR32089:SF117">
    <property type="entry name" value="METHYL ACCEPTING SENSORY TRANSDUCER WITH CACHE_1 SMALL MOLECULE BINDING DOMAIN"/>
    <property type="match status" value="1"/>
</dbReference>
<evidence type="ECO:0000256" key="7">
    <source>
        <dbReference type="ARBA" id="ARBA00023224"/>
    </source>
</evidence>
<accession>A0ABV8CLQ3</accession>
<keyword evidence="7 9" id="KW-0807">Transducer</keyword>
<gene>
    <name evidence="14" type="ORF">ACFOSS_06670</name>
</gene>
<proteinExistence type="inferred from homology"/>
<dbReference type="SUPFAM" id="SSF58104">
    <property type="entry name" value="Methyl-accepting chemotaxis protein (MCP) signaling domain"/>
    <property type="match status" value="1"/>
</dbReference>
<dbReference type="Proteomes" id="UP001595692">
    <property type="component" value="Unassembled WGS sequence"/>
</dbReference>
<dbReference type="InterPro" id="IPR029151">
    <property type="entry name" value="Sensor-like_sf"/>
</dbReference>
<evidence type="ECO:0000256" key="5">
    <source>
        <dbReference type="ARBA" id="ARBA00022989"/>
    </source>
</evidence>
<feature type="domain" description="HAMP" evidence="13">
    <location>
        <begin position="295"/>
        <end position="349"/>
    </location>
</feature>
<dbReference type="Pfam" id="PF00015">
    <property type="entry name" value="MCPsignal"/>
    <property type="match status" value="1"/>
</dbReference>
<feature type="coiled-coil region" evidence="10">
    <location>
        <begin position="432"/>
        <end position="459"/>
    </location>
</feature>
<evidence type="ECO:0000313" key="14">
    <source>
        <dbReference type="EMBL" id="MFC3913147.1"/>
    </source>
</evidence>
<dbReference type="InterPro" id="IPR004089">
    <property type="entry name" value="MCPsignal_dom"/>
</dbReference>
<dbReference type="CDD" id="cd12913">
    <property type="entry name" value="PDC1_MCP_like"/>
    <property type="match status" value="1"/>
</dbReference>
<evidence type="ECO:0000256" key="8">
    <source>
        <dbReference type="ARBA" id="ARBA00029447"/>
    </source>
</evidence>
<dbReference type="CDD" id="cd06225">
    <property type="entry name" value="HAMP"/>
    <property type="match status" value="1"/>
</dbReference>
<comment type="similarity">
    <text evidence="8">Belongs to the methyl-accepting chemotaxis (MCP) protein family.</text>
</comment>
<comment type="subcellular location">
    <subcellularLocation>
        <location evidence="1">Cell membrane</location>
        <topology evidence="1">Multi-pass membrane protein</topology>
    </subcellularLocation>
</comment>
<keyword evidence="15" id="KW-1185">Reference proteome</keyword>
<dbReference type="Gene3D" id="1.10.287.950">
    <property type="entry name" value="Methyl-accepting chemotaxis protein"/>
    <property type="match status" value="1"/>
</dbReference>
<evidence type="ECO:0000256" key="1">
    <source>
        <dbReference type="ARBA" id="ARBA00004651"/>
    </source>
</evidence>
<dbReference type="EMBL" id="JBHSAF010000006">
    <property type="protein sequence ID" value="MFC3913147.1"/>
    <property type="molecule type" value="Genomic_DNA"/>
</dbReference>
<dbReference type="Pfam" id="PF00672">
    <property type="entry name" value="HAMP"/>
    <property type="match status" value="1"/>
</dbReference>
<feature type="compositionally biased region" description="Polar residues" evidence="11">
    <location>
        <begin position="362"/>
        <end position="381"/>
    </location>
</feature>
<keyword evidence="4" id="KW-0812">Transmembrane</keyword>
<keyword evidence="5" id="KW-1133">Transmembrane helix</keyword>
<dbReference type="SMART" id="SM00283">
    <property type="entry name" value="MA"/>
    <property type="match status" value="1"/>
</dbReference>
<dbReference type="CDD" id="cd12912">
    <property type="entry name" value="PDC2_MCP_like"/>
    <property type="match status" value="1"/>
</dbReference>
<evidence type="ECO:0000256" key="3">
    <source>
        <dbReference type="ARBA" id="ARBA00022500"/>
    </source>
</evidence>
<protein>
    <submittedName>
        <fullName evidence="14">Methyl-accepting chemotaxis protein</fullName>
    </submittedName>
</protein>